<dbReference type="Proteomes" id="UP000708208">
    <property type="component" value="Unassembled WGS sequence"/>
</dbReference>
<evidence type="ECO:0000256" key="1">
    <source>
        <dbReference type="SAM" id="MobiDB-lite"/>
    </source>
</evidence>
<organism evidence="2 3">
    <name type="scientific">Allacma fusca</name>
    <dbReference type="NCBI Taxonomy" id="39272"/>
    <lineage>
        <taxon>Eukaryota</taxon>
        <taxon>Metazoa</taxon>
        <taxon>Ecdysozoa</taxon>
        <taxon>Arthropoda</taxon>
        <taxon>Hexapoda</taxon>
        <taxon>Collembola</taxon>
        <taxon>Symphypleona</taxon>
        <taxon>Sminthuridae</taxon>
        <taxon>Allacma</taxon>
    </lineage>
</organism>
<feature type="non-terminal residue" evidence="2">
    <location>
        <position position="1"/>
    </location>
</feature>
<comment type="caution">
    <text evidence="2">The sequence shown here is derived from an EMBL/GenBank/DDBJ whole genome shotgun (WGS) entry which is preliminary data.</text>
</comment>
<evidence type="ECO:0000313" key="2">
    <source>
        <dbReference type="EMBL" id="CAG7651775.1"/>
    </source>
</evidence>
<gene>
    <name evidence="2" type="ORF">AFUS01_LOCUS775</name>
</gene>
<feature type="compositionally biased region" description="Basic and acidic residues" evidence="1">
    <location>
        <begin position="17"/>
        <end position="28"/>
    </location>
</feature>
<dbReference type="EMBL" id="CAJVCH010004125">
    <property type="protein sequence ID" value="CAG7651775.1"/>
    <property type="molecule type" value="Genomic_DNA"/>
</dbReference>
<sequence length="44" mass="5094">ELFLFVRDRSEPTKALSCEERQELEKGLESSTGDVYDFTASPRR</sequence>
<evidence type="ECO:0000313" key="3">
    <source>
        <dbReference type="Proteomes" id="UP000708208"/>
    </source>
</evidence>
<feature type="region of interest" description="Disordered" evidence="1">
    <location>
        <begin position="17"/>
        <end position="44"/>
    </location>
</feature>
<reference evidence="2" key="1">
    <citation type="submission" date="2021-06" db="EMBL/GenBank/DDBJ databases">
        <authorList>
            <person name="Hodson N. C."/>
            <person name="Mongue J. A."/>
            <person name="Jaron S. K."/>
        </authorList>
    </citation>
    <scope>NUCLEOTIDE SEQUENCE</scope>
</reference>
<feature type="non-terminal residue" evidence="2">
    <location>
        <position position="44"/>
    </location>
</feature>
<proteinExistence type="predicted"/>
<dbReference type="AlphaFoldDB" id="A0A8J2J5F0"/>
<protein>
    <submittedName>
        <fullName evidence="2">Uncharacterized protein</fullName>
    </submittedName>
</protein>
<keyword evidence="3" id="KW-1185">Reference proteome</keyword>
<accession>A0A8J2J5F0</accession>
<name>A0A8J2J5F0_9HEXA</name>